<evidence type="ECO:0000313" key="3">
    <source>
        <dbReference type="Proteomes" id="UP000003344"/>
    </source>
</evidence>
<accession>D2ZU93</accession>
<gene>
    <name evidence="2" type="ORF">NEIMUCOT_04181</name>
</gene>
<organism evidence="2 3">
    <name type="scientific">Neisseria mucosa (strain ATCC 25996 / DSM 4631 / NCTC 10774 / M26)</name>
    <dbReference type="NCBI Taxonomy" id="546266"/>
    <lineage>
        <taxon>Bacteria</taxon>
        <taxon>Pseudomonadati</taxon>
        <taxon>Pseudomonadota</taxon>
        <taxon>Betaproteobacteria</taxon>
        <taxon>Neisseriales</taxon>
        <taxon>Neisseriaceae</taxon>
        <taxon>Neisseria</taxon>
    </lineage>
</organism>
<comment type="caution">
    <text evidence="2">The sequence shown here is derived from an EMBL/GenBank/DDBJ whole genome shotgun (WGS) entry which is preliminary data.</text>
</comment>
<dbReference type="Proteomes" id="UP000003344">
    <property type="component" value="Unassembled WGS sequence"/>
</dbReference>
<sequence length="90" mass="10380">MTKGRLKIFQTTFVFGMRQFIAYQDKLQMGYWAICFEIYRQTVFCFGKDTLKETMAACCLSAEPKAENQIKNQCQHASPDDQHKSCNGLP</sequence>
<evidence type="ECO:0000313" key="2">
    <source>
        <dbReference type="EMBL" id="EFC89278.1"/>
    </source>
</evidence>
<proteinExistence type="predicted"/>
<reference evidence="2 3" key="1">
    <citation type="submission" date="2009-10" db="EMBL/GenBank/DDBJ databases">
        <authorList>
            <person name="Weinstock G."/>
            <person name="Sodergren E."/>
            <person name="Clifton S."/>
            <person name="Fulton L."/>
            <person name="Fulton B."/>
            <person name="Courtney L."/>
            <person name="Fronick C."/>
            <person name="Harrison M."/>
            <person name="Strong C."/>
            <person name="Farmer C."/>
            <person name="Delahaunty K."/>
            <person name="Markovic C."/>
            <person name="Hall O."/>
            <person name="Minx P."/>
            <person name="Tomlinson C."/>
            <person name="Mitreva M."/>
            <person name="Nelson J."/>
            <person name="Hou S."/>
            <person name="Wollam A."/>
            <person name="Pepin K.H."/>
            <person name="Johnson M."/>
            <person name="Bhonagiri V."/>
            <person name="Nash W.E."/>
            <person name="Warren W."/>
            <person name="Chinwalla A."/>
            <person name="Mardis E.R."/>
            <person name="Wilson R.K."/>
        </authorList>
    </citation>
    <scope>NUCLEOTIDE SEQUENCE [LARGE SCALE GENOMIC DNA]</scope>
    <source>
        <strain evidence="3">ATCC 25996 / DSM 4631 / NCTC 10774 / M26</strain>
    </source>
</reference>
<protein>
    <submittedName>
        <fullName evidence="2">Uncharacterized protein</fullName>
    </submittedName>
</protein>
<dbReference type="EMBL" id="ACDX02000003">
    <property type="protein sequence ID" value="EFC89278.1"/>
    <property type="molecule type" value="Genomic_DNA"/>
</dbReference>
<feature type="region of interest" description="Disordered" evidence="1">
    <location>
        <begin position="71"/>
        <end position="90"/>
    </location>
</feature>
<evidence type="ECO:0000256" key="1">
    <source>
        <dbReference type="SAM" id="MobiDB-lite"/>
    </source>
</evidence>
<dbReference type="AlphaFoldDB" id="D2ZU93"/>
<name>D2ZU93_NEIM2</name>